<sequence>MPPWAALSECYISAISLDRWSVSLFLANAARLSIADMLFVVLQVVGYMLATFLLGILAMQVYYYCMMFPKDQLWNKVAVSSACSLELIGTVFTMVSAWHMLGAGWGDPDVLSSYYWTQTLNWVIAPFADTIIQIFFAFQIYKLTKEILIPITIFSLALLAVILGLYTGIKVATEHTASLGDNMTFILINVSLAATVVCNILIAASTVTILVRASRKTRFRSTKLTLRRLIILAVETGTVTASSGILELVLSRTTTGGVQQLFGLIGDKLYAIAMLAALNSRAASFDNRPEFIGMSNIQWTTHTSTPRPSRPTLFDDEYASSEETSTSTRKSTQTSPTVINIAPTVTFSRRVSAAGDHFVLEEPKDDFEHHELSLTRR</sequence>
<dbReference type="EMBL" id="JASNQZ010000014">
    <property type="protein sequence ID" value="KAL0948510.1"/>
    <property type="molecule type" value="Genomic_DNA"/>
</dbReference>
<proteinExistence type="predicted"/>
<dbReference type="PANTHER" id="PTHR40465:SF1">
    <property type="entry name" value="DUF6534 DOMAIN-CONTAINING PROTEIN"/>
    <property type="match status" value="1"/>
</dbReference>
<evidence type="ECO:0000259" key="3">
    <source>
        <dbReference type="Pfam" id="PF20152"/>
    </source>
</evidence>
<feature type="transmembrane region" description="Helical" evidence="2">
    <location>
        <begin position="225"/>
        <end position="246"/>
    </location>
</feature>
<keyword evidence="5" id="KW-1185">Reference proteome</keyword>
<evidence type="ECO:0000256" key="2">
    <source>
        <dbReference type="SAM" id="Phobius"/>
    </source>
</evidence>
<evidence type="ECO:0000313" key="4">
    <source>
        <dbReference type="EMBL" id="KAL0948510.1"/>
    </source>
</evidence>
<comment type="caution">
    <text evidence="4">The sequence shown here is derived from an EMBL/GenBank/DDBJ whole genome shotgun (WGS) entry which is preliminary data.</text>
</comment>
<accession>A0ABR3IZ78</accession>
<feature type="compositionally biased region" description="Low complexity" evidence="1">
    <location>
        <begin position="321"/>
        <end position="337"/>
    </location>
</feature>
<feature type="transmembrane region" description="Helical" evidence="2">
    <location>
        <begin position="258"/>
        <end position="278"/>
    </location>
</feature>
<dbReference type="InterPro" id="IPR045339">
    <property type="entry name" value="DUF6534"/>
</dbReference>
<dbReference type="PANTHER" id="PTHR40465">
    <property type="entry name" value="CHROMOSOME 1, WHOLE GENOME SHOTGUN SEQUENCE"/>
    <property type="match status" value="1"/>
</dbReference>
<dbReference type="Pfam" id="PF20152">
    <property type="entry name" value="DUF6534"/>
    <property type="match status" value="1"/>
</dbReference>
<evidence type="ECO:0000313" key="5">
    <source>
        <dbReference type="Proteomes" id="UP001556367"/>
    </source>
</evidence>
<dbReference type="Proteomes" id="UP001556367">
    <property type="component" value="Unassembled WGS sequence"/>
</dbReference>
<keyword evidence="2" id="KW-0472">Membrane</keyword>
<organism evidence="4 5">
    <name type="scientific">Hohenbuehelia grisea</name>
    <dbReference type="NCBI Taxonomy" id="104357"/>
    <lineage>
        <taxon>Eukaryota</taxon>
        <taxon>Fungi</taxon>
        <taxon>Dikarya</taxon>
        <taxon>Basidiomycota</taxon>
        <taxon>Agaricomycotina</taxon>
        <taxon>Agaricomycetes</taxon>
        <taxon>Agaricomycetidae</taxon>
        <taxon>Agaricales</taxon>
        <taxon>Pleurotineae</taxon>
        <taxon>Pleurotaceae</taxon>
        <taxon>Hohenbuehelia</taxon>
    </lineage>
</organism>
<name>A0ABR3IZ78_9AGAR</name>
<reference evidence="5" key="1">
    <citation type="submission" date="2024-06" db="EMBL/GenBank/DDBJ databases">
        <title>Multi-omics analyses provide insights into the biosynthesis of the anticancer antibiotic pleurotin in Hohenbuehelia grisea.</title>
        <authorList>
            <person name="Weaver J.A."/>
            <person name="Alberti F."/>
        </authorList>
    </citation>
    <scope>NUCLEOTIDE SEQUENCE [LARGE SCALE GENOMIC DNA]</scope>
    <source>
        <strain evidence="5">T-177</strain>
    </source>
</reference>
<feature type="transmembrane region" description="Helical" evidence="2">
    <location>
        <begin position="44"/>
        <end position="65"/>
    </location>
</feature>
<feature type="transmembrane region" description="Helical" evidence="2">
    <location>
        <begin position="147"/>
        <end position="166"/>
    </location>
</feature>
<protein>
    <recommendedName>
        <fullName evidence="3">DUF6534 domain-containing protein</fullName>
    </recommendedName>
</protein>
<feature type="region of interest" description="Disordered" evidence="1">
    <location>
        <begin position="300"/>
        <end position="337"/>
    </location>
</feature>
<gene>
    <name evidence="4" type="ORF">HGRIS_011071</name>
</gene>
<feature type="compositionally biased region" description="Low complexity" evidence="1">
    <location>
        <begin position="300"/>
        <end position="312"/>
    </location>
</feature>
<feature type="transmembrane region" description="Helical" evidence="2">
    <location>
        <begin position="186"/>
        <end position="213"/>
    </location>
</feature>
<evidence type="ECO:0000256" key="1">
    <source>
        <dbReference type="SAM" id="MobiDB-lite"/>
    </source>
</evidence>
<keyword evidence="2" id="KW-1133">Transmembrane helix</keyword>
<feature type="transmembrane region" description="Helical" evidence="2">
    <location>
        <begin position="120"/>
        <end position="140"/>
    </location>
</feature>
<keyword evidence="2" id="KW-0812">Transmembrane</keyword>
<feature type="transmembrane region" description="Helical" evidence="2">
    <location>
        <begin position="77"/>
        <end position="100"/>
    </location>
</feature>
<feature type="domain" description="DUF6534" evidence="3">
    <location>
        <begin position="195"/>
        <end position="282"/>
    </location>
</feature>